<evidence type="ECO:0000313" key="11">
    <source>
        <dbReference type="Proteomes" id="UP001249851"/>
    </source>
</evidence>
<evidence type="ECO:0000313" key="10">
    <source>
        <dbReference type="EMBL" id="KAK2561319.1"/>
    </source>
</evidence>
<reference evidence="10" key="2">
    <citation type="journal article" date="2023" name="Science">
        <title>Genomic signatures of disease resistance in endangered staghorn corals.</title>
        <authorList>
            <person name="Vollmer S.V."/>
            <person name="Selwyn J.D."/>
            <person name="Despard B.A."/>
            <person name="Roesel C.L."/>
        </authorList>
    </citation>
    <scope>NUCLEOTIDE SEQUENCE</scope>
    <source>
        <strain evidence="10">K2</strain>
    </source>
</reference>
<sequence length="426" mass="48547">MTKTVNRKPAKANGRTTNDADTKRTAKSSKKRSSHFQEGNLPQKSIVGIGTIILVIAAVLVGFHVVPAFRMPFKDRALQEGSASSKERKVNTQANGVEKKGSTTKSKGMYAQDLPKEFQNFKLSVQSKLSMKNIKENNHQMKIHELKHENSKSHVHAYVVENFLSENECNSLAMVHRAHVSELKKQVPIICFDSVKSFREYLKDAMLKIKVSQSDFTKGTTCVNETFSAKLQAHFKWSFSTAFYPGESKFSTIFAQRIQRATGLKLENGGKFQITSYPKDVGYKNHTDCLVNHGEKRDRFATILVYLRDVEEGGETKFPQLGISVKPRMGLALIWNSMNSKGECDPTSIHNAAKVVKGHKFIIQRWYYYHNFPSLGRRPEEPRLPPRTANQPRVSCDEYEQGSCRWYDEWNYDHLLDYTANLQNLI</sequence>
<dbReference type="SMART" id="SM00702">
    <property type="entry name" value="P4Hc"/>
    <property type="match status" value="1"/>
</dbReference>
<dbReference type="PROSITE" id="PS51471">
    <property type="entry name" value="FE2OG_OXY"/>
    <property type="match status" value="1"/>
</dbReference>
<comment type="cofactor">
    <cofactor evidence="1">
        <name>L-ascorbate</name>
        <dbReference type="ChEBI" id="CHEBI:38290"/>
    </cofactor>
</comment>
<dbReference type="EMBL" id="JARQWQ010000033">
    <property type="protein sequence ID" value="KAK2561319.1"/>
    <property type="molecule type" value="Genomic_DNA"/>
</dbReference>
<comment type="caution">
    <text evidence="10">The sequence shown here is derived from an EMBL/GenBank/DDBJ whole genome shotgun (WGS) entry which is preliminary data.</text>
</comment>
<keyword evidence="8" id="KW-0472">Membrane</keyword>
<dbReference type="PANTHER" id="PTHR10869">
    <property type="entry name" value="PROLYL 4-HYDROXYLASE ALPHA SUBUNIT"/>
    <property type="match status" value="1"/>
</dbReference>
<dbReference type="GO" id="GO:0005506">
    <property type="term" value="F:iron ion binding"/>
    <property type="evidence" value="ECO:0007669"/>
    <property type="project" value="InterPro"/>
</dbReference>
<feature type="region of interest" description="Disordered" evidence="7">
    <location>
        <begin position="1"/>
        <end position="38"/>
    </location>
</feature>
<name>A0AAD9V4U5_ACRCE</name>
<dbReference type="InterPro" id="IPR045054">
    <property type="entry name" value="P4HA-like"/>
</dbReference>
<dbReference type="AlphaFoldDB" id="A0AAD9V4U5"/>
<dbReference type="InterPro" id="IPR044862">
    <property type="entry name" value="Pro_4_hyd_alph_FE2OG_OXY"/>
</dbReference>
<feature type="compositionally biased region" description="Basic residues" evidence="7">
    <location>
        <begin position="25"/>
        <end position="34"/>
    </location>
</feature>
<accession>A0AAD9V4U5</accession>
<feature type="transmembrane region" description="Helical" evidence="8">
    <location>
        <begin position="46"/>
        <end position="66"/>
    </location>
</feature>
<evidence type="ECO:0000256" key="1">
    <source>
        <dbReference type="ARBA" id="ARBA00001961"/>
    </source>
</evidence>
<dbReference type="GO" id="GO:0004656">
    <property type="term" value="F:procollagen-proline 4-dioxygenase activity"/>
    <property type="evidence" value="ECO:0007669"/>
    <property type="project" value="TreeGrafter"/>
</dbReference>
<keyword evidence="6" id="KW-0408">Iron</keyword>
<keyword evidence="3" id="KW-0847">Vitamin C</keyword>
<dbReference type="InterPro" id="IPR006620">
    <property type="entry name" value="Pro_4_hyd_alph"/>
</dbReference>
<evidence type="ECO:0000256" key="2">
    <source>
        <dbReference type="ARBA" id="ARBA00022723"/>
    </source>
</evidence>
<feature type="compositionally biased region" description="Basic residues" evidence="7">
    <location>
        <begin position="1"/>
        <end position="10"/>
    </location>
</feature>
<keyword evidence="8" id="KW-1133">Transmembrane helix</keyword>
<evidence type="ECO:0000259" key="9">
    <source>
        <dbReference type="PROSITE" id="PS51471"/>
    </source>
</evidence>
<evidence type="ECO:0000256" key="4">
    <source>
        <dbReference type="ARBA" id="ARBA00022964"/>
    </source>
</evidence>
<dbReference type="GO" id="GO:0031418">
    <property type="term" value="F:L-ascorbic acid binding"/>
    <property type="evidence" value="ECO:0007669"/>
    <property type="project" value="UniProtKB-KW"/>
</dbReference>
<evidence type="ECO:0000256" key="7">
    <source>
        <dbReference type="SAM" id="MobiDB-lite"/>
    </source>
</evidence>
<keyword evidence="8" id="KW-0812">Transmembrane</keyword>
<feature type="domain" description="Fe2OG dioxygenase" evidence="9">
    <location>
        <begin position="260"/>
        <end position="369"/>
    </location>
</feature>
<keyword evidence="2" id="KW-0479">Metal-binding</keyword>
<evidence type="ECO:0000256" key="6">
    <source>
        <dbReference type="ARBA" id="ARBA00023004"/>
    </source>
</evidence>
<dbReference type="PANTHER" id="PTHR10869:SF180">
    <property type="entry name" value="FE2OG DIOXYGENASE DOMAIN-CONTAINING PROTEIN"/>
    <property type="match status" value="1"/>
</dbReference>
<reference evidence="10" key="1">
    <citation type="journal article" date="2023" name="G3 (Bethesda)">
        <title>Whole genome assembly and annotation of the endangered Caribbean coral Acropora cervicornis.</title>
        <authorList>
            <person name="Selwyn J.D."/>
            <person name="Vollmer S.V."/>
        </authorList>
    </citation>
    <scope>NUCLEOTIDE SEQUENCE</scope>
    <source>
        <strain evidence="10">K2</strain>
    </source>
</reference>
<organism evidence="10 11">
    <name type="scientific">Acropora cervicornis</name>
    <name type="common">Staghorn coral</name>
    <dbReference type="NCBI Taxonomy" id="6130"/>
    <lineage>
        <taxon>Eukaryota</taxon>
        <taxon>Metazoa</taxon>
        <taxon>Cnidaria</taxon>
        <taxon>Anthozoa</taxon>
        <taxon>Hexacorallia</taxon>
        <taxon>Scleractinia</taxon>
        <taxon>Astrocoeniina</taxon>
        <taxon>Acroporidae</taxon>
        <taxon>Acropora</taxon>
    </lineage>
</organism>
<evidence type="ECO:0000256" key="8">
    <source>
        <dbReference type="SAM" id="Phobius"/>
    </source>
</evidence>
<feature type="region of interest" description="Disordered" evidence="7">
    <location>
        <begin position="79"/>
        <end position="107"/>
    </location>
</feature>
<gene>
    <name evidence="10" type="ORF">P5673_015814</name>
</gene>
<dbReference type="Pfam" id="PF13640">
    <property type="entry name" value="2OG-FeII_Oxy_3"/>
    <property type="match status" value="1"/>
</dbReference>
<evidence type="ECO:0000256" key="3">
    <source>
        <dbReference type="ARBA" id="ARBA00022896"/>
    </source>
</evidence>
<protein>
    <submittedName>
        <fullName evidence="10">Prolyl 4-hydroxylase 10</fullName>
    </submittedName>
</protein>
<dbReference type="Gene3D" id="2.60.120.620">
    <property type="entry name" value="q2cbj1_9rhob like domain"/>
    <property type="match status" value="1"/>
</dbReference>
<dbReference type="InterPro" id="IPR005123">
    <property type="entry name" value="Oxoglu/Fe-dep_dioxygenase_dom"/>
</dbReference>
<dbReference type="Proteomes" id="UP001249851">
    <property type="component" value="Unassembled WGS sequence"/>
</dbReference>
<keyword evidence="11" id="KW-1185">Reference proteome</keyword>
<evidence type="ECO:0000256" key="5">
    <source>
        <dbReference type="ARBA" id="ARBA00023002"/>
    </source>
</evidence>
<dbReference type="GO" id="GO:0005783">
    <property type="term" value="C:endoplasmic reticulum"/>
    <property type="evidence" value="ECO:0007669"/>
    <property type="project" value="TreeGrafter"/>
</dbReference>
<keyword evidence="4" id="KW-0223">Dioxygenase</keyword>
<proteinExistence type="predicted"/>
<keyword evidence="5" id="KW-0560">Oxidoreductase</keyword>
<dbReference type="FunFam" id="2.60.120.620:FF:000054">
    <property type="entry name" value="Prolyl 4-hydroxylase subunit alpha-1"/>
    <property type="match status" value="1"/>
</dbReference>